<evidence type="ECO:0000256" key="8">
    <source>
        <dbReference type="SAM" id="Phobius"/>
    </source>
</evidence>
<feature type="transmembrane region" description="Helical" evidence="8">
    <location>
        <begin position="91"/>
        <end position="115"/>
    </location>
</feature>
<evidence type="ECO:0000256" key="5">
    <source>
        <dbReference type="ARBA" id="ARBA00022840"/>
    </source>
</evidence>
<evidence type="ECO:0000256" key="2">
    <source>
        <dbReference type="ARBA" id="ARBA00022448"/>
    </source>
</evidence>
<feature type="transmembrane region" description="Helical" evidence="8">
    <location>
        <begin position="28"/>
        <end position="47"/>
    </location>
</feature>
<gene>
    <name evidence="11" type="ORF">GGX14DRAFT_692155</name>
</gene>
<dbReference type="PROSITE" id="PS50929">
    <property type="entry name" value="ABC_TM1F"/>
    <property type="match status" value="1"/>
</dbReference>
<feature type="transmembrane region" description="Helical" evidence="8">
    <location>
        <begin position="156"/>
        <end position="176"/>
    </location>
</feature>
<keyword evidence="3 8" id="KW-0812">Transmembrane</keyword>
<feature type="transmembrane region" description="Helical" evidence="8">
    <location>
        <begin position="127"/>
        <end position="144"/>
    </location>
</feature>
<dbReference type="GO" id="GO:0140359">
    <property type="term" value="F:ABC-type transporter activity"/>
    <property type="evidence" value="ECO:0007669"/>
    <property type="project" value="InterPro"/>
</dbReference>
<dbReference type="Proteomes" id="UP001219525">
    <property type="component" value="Unassembled WGS sequence"/>
</dbReference>
<feature type="transmembrane region" description="Helical" evidence="8">
    <location>
        <begin position="59"/>
        <end position="85"/>
    </location>
</feature>
<keyword evidence="4" id="KW-0547">Nucleotide-binding</keyword>
<dbReference type="InterPro" id="IPR027417">
    <property type="entry name" value="P-loop_NTPase"/>
</dbReference>
<keyword evidence="5" id="KW-0067">ATP-binding</keyword>
<evidence type="ECO:0000256" key="7">
    <source>
        <dbReference type="ARBA" id="ARBA00023136"/>
    </source>
</evidence>
<keyword evidence="2" id="KW-0813">Transport</keyword>
<keyword evidence="7 8" id="KW-0472">Membrane</keyword>
<evidence type="ECO:0000256" key="6">
    <source>
        <dbReference type="ARBA" id="ARBA00022989"/>
    </source>
</evidence>
<dbReference type="Gene3D" id="1.20.1560.10">
    <property type="entry name" value="ABC transporter type 1, transmembrane domain"/>
    <property type="match status" value="1"/>
</dbReference>
<evidence type="ECO:0000313" key="12">
    <source>
        <dbReference type="Proteomes" id="UP001219525"/>
    </source>
</evidence>
<evidence type="ECO:0000313" key="11">
    <source>
        <dbReference type="EMBL" id="KAJ7230413.1"/>
    </source>
</evidence>
<dbReference type="Pfam" id="PF24357">
    <property type="entry name" value="TMD0_ABC"/>
    <property type="match status" value="1"/>
</dbReference>
<evidence type="ECO:0008006" key="13">
    <source>
        <dbReference type="Google" id="ProtNLM"/>
    </source>
</evidence>
<dbReference type="InterPro" id="IPR036640">
    <property type="entry name" value="ABC1_TM_sf"/>
</dbReference>
<dbReference type="InterPro" id="IPR050173">
    <property type="entry name" value="ABC_transporter_C-like"/>
</dbReference>
<comment type="caution">
    <text evidence="11">The sequence shown here is derived from an EMBL/GenBank/DDBJ whole genome shotgun (WGS) entry which is preliminary data.</text>
</comment>
<evidence type="ECO:0000259" key="10">
    <source>
        <dbReference type="PROSITE" id="PS50929"/>
    </source>
</evidence>
<dbReference type="AlphaFoldDB" id="A0AAD6YV90"/>
<name>A0AAD6YV90_9AGAR</name>
<dbReference type="InterPro" id="IPR056227">
    <property type="entry name" value="TMD0_ABC"/>
</dbReference>
<dbReference type="Gene3D" id="3.40.50.300">
    <property type="entry name" value="P-loop containing nucleotide triphosphate hydrolases"/>
    <property type="match status" value="1"/>
</dbReference>
<evidence type="ECO:0000256" key="4">
    <source>
        <dbReference type="ARBA" id="ARBA00022741"/>
    </source>
</evidence>
<dbReference type="PROSITE" id="PS50893">
    <property type="entry name" value="ABC_TRANSPORTER_2"/>
    <property type="match status" value="1"/>
</dbReference>
<dbReference type="InterPro" id="IPR003439">
    <property type="entry name" value="ABC_transporter-like_ATP-bd"/>
</dbReference>
<dbReference type="EMBL" id="JARJCW010000001">
    <property type="protein sequence ID" value="KAJ7230413.1"/>
    <property type="molecule type" value="Genomic_DNA"/>
</dbReference>
<feature type="domain" description="ABC transmembrane type-1" evidence="10">
    <location>
        <begin position="329"/>
        <end position="544"/>
    </location>
</feature>
<proteinExistence type="predicted"/>
<dbReference type="PANTHER" id="PTHR24223:SF399">
    <property type="entry name" value="ABC TRANSPORTER ATNG"/>
    <property type="match status" value="1"/>
</dbReference>
<dbReference type="GO" id="GO:0016887">
    <property type="term" value="F:ATP hydrolysis activity"/>
    <property type="evidence" value="ECO:0007669"/>
    <property type="project" value="InterPro"/>
</dbReference>
<protein>
    <recommendedName>
        <fullName evidence="13">ABC transporter domain-containing protein</fullName>
    </recommendedName>
</protein>
<dbReference type="InterPro" id="IPR011527">
    <property type="entry name" value="ABC1_TM_dom"/>
</dbReference>
<feature type="transmembrane region" description="Helical" evidence="8">
    <location>
        <begin position="836"/>
        <end position="864"/>
    </location>
</feature>
<evidence type="ECO:0000256" key="1">
    <source>
        <dbReference type="ARBA" id="ARBA00004141"/>
    </source>
</evidence>
<dbReference type="SUPFAM" id="SSF90123">
    <property type="entry name" value="ABC transporter transmembrane region"/>
    <property type="match status" value="1"/>
</dbReference>
<organism evidence="11 12">
    <name type="scientific">Mycena pura</name>
    <dbReference type="NCBI Taxonomy" id="153505"/>
    <lineage>
        <taxon>Eukaryota</taxon>
        <taxon>Fungi</taxon>
        <taxon>Dikarya</taxon>
        <taxon>Basidiomycota</taxon>
        <taxon>Agaricomycotina</taxon>
        <taxon>Agaricomycetes</taxon>
        <taxon>Agaricomycetidae</taxon>
        <taxon>Agaricales</taxon>
        <taxon>Marasmiineae</taxon>
        <taxon>Mycenaceae</taxon>
        <taxon>Mycena</taxon>
    </lineage>
</organism>
<evidence type="ECO:0000256" key="3">
    <source>
        <dbReference type="ARBA" id="ARBA00022692"/>
    </source>
</evidence>
<feature type="transmembrane region" description="Helical" evidence="8">
    <location>
        <begin position="262"/>
        <end position="280"/>
    </location>
</feature>
<comment type="subcellular location">
    <subcellularLocation>
        <location evidence="1">Membrane</location>
        <topology evidence="1">Multi-pass membrane protein</topology>
    </subcellularLocation>
</comment>
<feature type="domain" description="ABC transporter" evidence="9">
    <location>
        <begin position="565"/>
        <end position="792"/>
    </location>
</feature>
<reference evidence="11" key="1">
    <citation type="submission" date="2023-03" db="EMBL/GenBank/DDBJ databases">
        <title>Massive genome expansion in bonnet fungi (Mycena s.s.) driven by repeated elements and novel gene families across ecological guilds.</title>
        <authorList>
            <consortium name="Lawrence Berkeley National Laboratory"/>
            <person name="Harder C.B."/>
            <person name="Miyauchi S."/>
            <person name="Viragh M."/>
            <person name="Kuo A."/>
            <person name="Thoen E."/>
            <person name="Andreopoulos B."/>
            <person name="Lu D."/>
            <person name="Skrede I."/>
            <person name="Drula E."/>
            <person name="Henrissat B."/>
            <person name="Morin E."/>
            <person name="Kohler A."/>
            <person name="Barry K."/>
            <person name="LaButti K."/>
            <person name="Morin E."/>
            <person name="Salamov A."/>
            <person name="Lipzen A."/>
            <person name="Mereny Z."/>
            <person name="Hegedus B."/>
            <person name="Baldrian P."/>
            <person name="Stursova M."/>
            <person name="Weitz H."/>
            <person name="Taylor A."/>
            <person name="Grigoriev I.V."/>
            <person name="Nagy L.G."/>
            <person name="Martin F."/>
            <person name="Kauserud H."/>
        </authorList>
    </citation>
    <scope>NUCLEOTIDE SEQUENCE</scope>
    <source>
        <strain evidence="11">9144</strain>
    </source>
</reference>
<evidence type="ECO:0000259" key="9">
    <source>
        <dbReference type="PROSITE" id="PS50893"/>
    </source>
</evidence>
<accession>A0AAD6YV90</accession>
<sequence length="911" mass="98011">MTCVQDKSFGPASTCRDLDFTLYFEQTILSFSPDVVFIVFAFLRLVYLNSKSRRTKASGWSYALLALKDVAALFVLSATIASLVVSRHQQIYSTSLGLAAPAVQIISAVFLTALVPVEHFKSLTPSTLIITYAFIKGLFGAATMRTSLKLVEPQTTIVLLELVTAAYLLLVFAEILGKGRAVLDKQVAEVSATSFVSRPLFLWLIPLMWSGRKKKLVIPDCGAIPAAMGAHASTEPLRKVLGIITSFARPYGAFPLLFLSPVFPRILLMLAAFTQPLLILRMIDFNRGPDAAVRAWLGACRRIRLHVCAHLPHDVRVLGKGDLAVFNSTIRYRGALVGNIYSKTLRLSSASGREVGGGVASTYMSVDVERVCLGLETLHEMRAAIVSIILAVALLWSQTTWPTFLPLAVTLILVTVSGSISRGVGAVQKQWLGSTDKRVKFLTSIFMNFLPMKLSHYEVVVAARAAHLREQEMHGAWSFYNNITITGALTSSSWAICTLAVLGPYAALAAHGHGHGSLNPSRFGLPQLLAASASLKRIQKYLMMDEHARSPAEAAAKPAEAGGDITLENASFSWAADKPAFLGPLSVALRPELHVCVGPVASGKTLFLLSLLGESVLTEGKLTPPAAGARVAYAAQDPLIVPGTLRENILFGQEYSEKWYNTVVEACALVPDLARLTGGDGTREGRESERGPAAARVPRACDLRARAVDGTVRFAAVLFSLFYYTDADAVFQALFGPTGLLQNKAVILVTNNVRHLNRAANVLVFDAGALIHQGTLDDVAAAGYRFTRSDTAQVESAAAASVEANGKPDTAAKPHVAQKEVPEKPIAQSSLGWTPYAFYMTMAGWSGSILVIALLAGTGLARLALQIYQQQWSNSGGKHTGAWVGGYAGLVVAYLLFIGFGMWVYTLVISK</sequence>
<keyword evidence="12" id="KW-1185">Reference proteome</keyword>
<dbReference type="SUPFAM" id="SSF52540">
    <property type="entry name" value="P-loop containing nucleoside triphosphate hydrolases"/>
    <property type="match status" value="1"/>
</dbReference>
<dbReference type="PANTHER" id="PTHR24223">
    <property type="entry name" value="ATP-BINDING CASSETTE SUB-FAMILY C"/>
    <property type="match status" value="1"/>
</dbReference>
<feature type="transmembrane region" description="Helical" evidence="8">
    <location>
        <begin position="884"/>
        <end position="908"/>
    </location>
</feature>
<dbReference type="GO" id="GO:0016020">
    <property type="term" value="C:membrane"/>
    <property type="evidence" value="ECO:0007669"/>
    <property type="project" value="UniProtKB-SubCell"/>
</dbReference>
<keyword evidence="6 8" id="KW-1133">Transmembrane helix</keyword>
<dbReference type="GO" id="GO:0005524">
    <property type="term" value="F:ATP binding"/>
    <property type="evidence" value="ECO:0007669"/>
    <property type="project" value="UniProtKB-KW"/>
</dbReference>